<feature type="transmembrane region" description="Helical" evidence="5">
    <location>
        <begin position="316"/>
        <end position="338"/>
    </location>
</feature>
<feature type="transmembrane region" description="Helical" evidence="5">
    <location>
        <begin position="229"/>
        <end position="248"/>
    </location>
</feature>
<feature type="domain" description="Major facilitator superfamily (MFS) profile" evidence="6">
    <location>
        <begin position="32"/>
        <end position="496"/>
    </location>
</feature>
<evidence type="ECO:0000256" key="2">
    <source>
        <dbReference type="ARBA" id="ARBA00022692"/>
    </source>
</evidence>
<dbReference type="Proteomes" id="UP001201812">
    <property type="component" value="Unassembled WGS sequence"/>
</dbReference>
<dbReference type="Gene3D" id="1.20.1250.20">
    <property type="entry name" value="MFS general substrate transporter like domains"/>
    <property type="match status" value="1"/>
</dbReference>
<name>A0AAD4NFG4_9BILA</name>
<sequence length="503" mass="57790">MCQLGKKKKSPEKQTTIENLGDFIQFGYYSVFIIILYEMLLLPQMSNMTFMIYGGYAPKVIACGNYSLQHFTKHSDACSEMSILQNTTGCTPEFETQFGSVAYEFGYYCNRVVEVKKSISVQMFGVLCGSLIFGQFSDWFGRKRIMLITHLGMFVLDYAATYAQTLDQFTTIMFATMFFVGGHNTIMHVFLLENMPKRHRVWVFTALSYSPNYIIFAGVAYLAGEWRTLLSVISLLNVPAFFGLLWAFESPRWMIQRAKLDSARTVLMKIERINGTATDDRLRILDEIIEKEVQLNENKKRRRKYYFYHLFYTRKMCFYALIISFAILCTSVISYALIFNMEHLSGSIFLNSAFFGLFRYSMNLMVGSLDYFVPKVGRKTVHQGALSFIVIALGIVFASKLFQWDDANLLRITTLGAAAMCSQLYMVYAVVTSELFPTAVRNLAASFVQVSSRTGAIIAPHLFYLAIYWQPLPFLVMLLPMLMNMAFFSTFIPETKNWYTLRL</sequence>
<feature type="transmembrane region" description="Helical" evidence="5">
    <location>
        <begin position="409"/>
        <end position="431"/>
    </location>
</feature>
<evidence type="ECO:0000256" key="4">
    <source>
        <dbReference type="ARBA" id="ARBA00023136"/>
    </source>
</evidence>
<comment type="caution">
    <text evidence="7">The sequence shown here is derived from an EMBL/GenBank/DDBJ whole genome shotgun (WGS) entry which is preliminary data.</text>
</comment>
<evidence type="ECO:0000313" key="8">
    <source>
        <dbReference type="Proteomes" id="UP001201812"/>
    </source>
</evidence>
<dbReference type="InterPro" id="IPR036259">
    <property type="entry name" value="MFS_trans_sf"/>
</dbReference>
<dbReference type="GO" id="GO:0022857">
    <property type="term" value="F:transmembrane transporter activity"/>
    <property type="evidence" value="ECO:0007669"/>
    <property type="project" value="InterPro"/>
</dbReference>
<proteinExistence type="predicted"/>
<dbReference type="InterPro" id="IPR020846">
    <property type="entry name" value="MFS_dom"/>
</dbReference>
<keyword evidence="7" id="KW-0762">Sugar transport</keyword>
<evidence type="ECO:0000256" key="1">
    <source>
        <dbReference type="ARBA" id="ARBA00004141"/>
    </source>
</evidence>
<reference evidence="7" key="1">
    <citation type="submission" date="2022-01" db="EMBL/GenBank/DDBJ databases">
        <title>Genome Sequence Resource for Two Populations of Ditylenchus destructor, the Migratory Endoparasitic Phytonematode.</title>
        <authorList>
            <person name="Zhang H."/>
            <person name="Lin R."/>
            <person name="Xie B."/>
        </authorList>
    </citation>
    <scope>NUCLEOTIDE SEQUENCE</scope>
    <source>
        <strain evidence="7">BazhouSP</strain>
    </source>
</reference>
<dbReference type="Pfam" id="PF00083">
    <property type="entry name" value="Sugar_tr"/>
    <property type="match status" value="1"/>
</dbReference>
<gene>
    <name evidence="7" type="ORF">DdX_03483</name>
</gene>
<feature type="transmembrane region" description="Helical" evidence="5">
    <location>
        <begin position="472"/>
        <end position="492"/>
    </location>
</feature>
<feature type="transmembrane region" description="Helical" evidence="5">
    <location>
        <begin position="145"/>
        <end position="163"/>
    </location>
</feature>
<evidence type="ECO:0000313" key="7">
    <source>
        <dbReference type="EMBL" id="KAI1723329.1"/>
    </source>
</evidence>
<comment type="subcellular location">
    <subcellularLocation>
        <location evidence="1">Membrane</location>
        <topology evidence="1">Multi-pass membrane protein</topology>
    </subcellularLocation>
</comment>
<organism evidence="7 8">
    <name type="scientific">Ditylenchus destructor</name>
    <dbReference type="NCBI Taxonomy" id="166010"/>
    <lineage>
        <taxon>Eukaryota</taxon>
        <taxon>Metazoa</taxon>
        <taxon>Ecdysozoa</taxon>
        <taxon>Nematoda</taxon>
        <taxon>Chromadorea</taxon>
        <taxon>Rhabditida</taxon>
        <taxon>Tylenchina</taxon>
        <taxon>Tylenchomorpha</taxon>
        <taxon>Sphaerularioidea</taxon>
        <taxon>Anguinidae</taxon>
        <taxon>Anguininae</taxon>
        <taxon>Ditylenchus</taxon>
    </lineage>
</organism>
<dbReference type="PANTHER" id="PTHR24064">
    <property type="entry name" value="SOLUTE CARRIER FAMILY 22 MEMBER"/>
    <property type="match status" value="1"/>
</dbReference>
<dbReference type="PROSITE" id="PS50850">
    <property type="entry name" value="MFS"/>
    <property type="match status" value="1"/>
</dbReference>
<feature type="transmembrane region" description="Helical" evidence="5">
    <location>
        <begin position="23"/>
        <end position="42"/>
    </location>
</feature>
<feature type="transmembrane region" description="Helical" evidence="5">
    <location>
        <begin position="201"/>
        <end position="223"/>
    </location>
</feature>
<dbReference type="EMBL" id="JAKKPZ010000003">
    <property type="protein sequence ID" value="KAI1723329.1"/>
    <property type="molecule type" value="Genomic_DNA"/>
</dbReference>
<feature type="transmembrane region" description="Helical" evidence="5">
    <location>
        <begin position="385"/>
        <end position="403"/>
    </location>
</feature>
<dbReference type="InterPro" id="IPR005828">
    <property type="entry name" value="MFS_sugar_transport-like"/>
</dbReference>
<evidence type="ECO:0000256" key="5">
    <source>
        <dbReference type="SAM" id="Phobius"/>
    </source>
</evidence>
<keyword evidence="7" id="KW-0813">Transport</keyword>
<feature type="transmembrane region" description="Helical" evidence="5">
    <location>
        <begin position="169"/>
        <end position="192"/>
    </location>
</feature>
<dbReference type="AlphaFoldDB" id="A0AAD4NFG4"/>
<dbReference type="SUPFAM" id="SSF103473">
    <property type="entry name" value="MFS general substrate transporter"/>
    <property type="match status" value="1"/>
</dbReference>
<evidence type="ECO:0000259" key="6">
    <source>
        <dbReference type="PROSITE" id="PS50850"/>
    </source>
</evidence>
<evidence type="ECO:0000256" key="3">
    <source>
        <dbReference type="ARBA" id="ARBA00022989"/>
    </source>
</evidence>
<keyword evidence="3 5" id="KW-1133">Transmembrane helix</keyword>
<dbReference type="GO" id="GO:0016020">
    <property type="term" value="C:membrane"/>
    <property type="evidence" value="ECO:0007669"/>
    <property type="project" value="UniProtKB-SubCell"/>
</dbReference>
<keyword evidence="2 5" id="KW-0812">Transmembrane</keyword>
<accession>A0AAD4NFG4</accession>
<keyword evidence="8" id="KW-1185">Reference proteome</keyword>
<keyword evidence="4 5" id="KW-0472">Membrane</keyword>
<protein>
    <submittedName>
        <fullName evidence="7">Sugar transporter domain-containing protein</fullName>
    </submittedName>
</protein>